<dbReference type="AlphaFoldDB" id="A0ABD5UT10"/>
<dbReference type="SUPFAM" id="SSF51735">
    <property type="entry name" value="NAD(P)-binding Rossmann-fold domains"/>
    <property type="match status" value="1"/>
</dbReference>
<feature type="domain" description="NAD-dependent epimerase/dehydratase" evidence="2">
    <location>
        <begin position="7"/>
        <end position="247"/>
    </location>
</feature>
<evidence type="ECO:0000313" key="4">
    <source>
        <dbReference type="Proteomes" id="UP001596296"/>
    </source>
</evidence>
<accession>A0ABD5UT10</accession>
<proteinExistence type="inferred from homology"/>
<dbReference type="EMBL" id="JBHSXL010000003">
    <property type="protein sequence ID" value="MFC6891615.1"/>
    <property type="molecule type" value="Genomic_DNA"/>
</dbReference>
<dbReference type="InterPro" id="IPR036291">
    <property type="entry name" value="NAD(P)-bd_dom_sf"/>
</dbReference>
<evidence type="ECO:0000313" key="3">
    <source>
        <dbReference type="EMBL" id="MFC6891615.1"/>
    </source>
</evidence>
<dbReference type="Proteomes" id="UP001596296">
    <property type="component" value="Unassembled WGS sequence"/>
</dbReference>
<dbReference type="Gene3D" id="3.40.50.720">
    <property type="entry name" value="NAD(P)-binding Rossmann-like Domain"/>
    <property type="match status" value="1"/>
</dbReference>
<protein>
    <submittedName>
        <fullName evidence="3">NAD-dependent epimerase/dehydratase family protein</fullName>
    </submittedName>
</protein>
<dbReference type="PANTHER" id="PTHR43000">
    <property type="entry name" value="DTDP-D-GLUCOSE 4,6-DEHYDRATASE-RELATED"/>
    <property type="match status" value="1"/>
</dbReference>
<gene>
    <name evidence="3" type="ORF">ACFQE9_03145</name>
</gene>
<organism evidence="3 4">
    <name type="scientific">Halopenitus salinus</name>
    <dbReference type="NCBI Taxonomy" id="1198295"/>
    <lineage>
        <taxon>Archaea</taxon>
        <taxon>Methanobacteriati</taxon>
        <taxon>Methanobacteriota</taxon>
        <taxon>Stenosarchaea group</taxon>
        <taxon>Halobacteria</taxon>
        <taxon>Halobacteriales</taxon>
        <taxon>Haloferacaceae</taxon>
        <taxon>Halopenitus</taxon>
    </lineage>
</organism>
<dbReference type="InterPro" id="IPR001509">
    <property type="entry name" value="Epimerase_deHydtase"/>
</dbReference>
<evidence type="ECO:0000256" key="1">
    <source>
        <dbReference type="ARBA" id="ARBA00007637"/>
    </source>
</evidence>
<sequence>MTTGETVLVTGGTGFIGAYTAADLLDRGHEVVSFDIRTDSEPLSRLDIADDVHTIRGDITDATAVFRAIEKTDATRIVHLAALLTNRTRDDPRAAIDVNVTGTNTMFEAARTFDRIERVVWASSSAVYAPPEHYEGRQVTEDDLVRPATLYGAAKAYNERQAEVYREDHGVSHVGLRPTLVYGPYRESGSATSFTRVIEGPALGESVEIGPADAVFDWQYATDAAHAFATAAFVPDEVISWPAYNVCGTQATLADVADVVRDLLPDADIEVTAEGECPWTHTMDDSAARADLGYDPDYDDLRKGVKRYVNVLRRDNGLEPV</sequence>
<evidence type="ECO:0000259" key="2">
    <source>
        <dbReference type="Pfam" id="PF01370"/>
    </source>
</evidence>
<comment type="similarity">
    <text evidence="1">Belongs to the NAD(P)-dependent epimerase/dehydratase family.</text>
</comment>
<name>A0ABD5UT10_9EURY</name>
<dbReference type="Pfam" id="PF01370">
    <property type="entry name" value="Epimerase"/>
    <property type="match status" value="1"/>
</dbReference>
<dbReference type="RefSeq" id="WP_379740184.1">
    <property type="nucleotide sequence ID" value="NZ_JBHSVN010000001.1"/>
</dbReference>
<keyword evidence="4" id="KW-1185">Reference proteome</keyword>
<reference evidence="3 4" key="1">
    <citation type="journal article" date="2019" name="Int. J. Syst. Evol. Microbiol.">
        <title>The Global Catalogue of Microorganisms (GCM) 10K type strain sequencing project: providing services to taxonomists for standard genome sequencing and annotation.</title>
        <authorList>
            <consortium name="The Broad Institute Genomics Platform"/>
            <consortium name="The Broad Institute Genome Sequencing Center for Infectious Disease"/>
            <person name="Wu L."/>
            <person name="Ma J."/>
        </authorList>
    </citation>
    <scope>NUCLEOTIDE SEQUENCE [LARGE SCALE GENOMIC DNA]</scope>
    <source>
        <strain evidence="3 4">SKJ47</strain>
    </source>
</reference>
<comment type="caution">
    <text evidence="3">The sequence shown here is derived from an EMBL/GenBank/DDBJ whole genome shotgun (WGS) entry which is preliminary data.</text>
</comment>